<keyword evidence="2" id="KW-1185">Reference proteome</keyword>
<dbReference type="RefSeq" id="WP_168029232.1">
    <property type="nucleotide sequence ID" value="NZ_JAAVNE010000010.1"/>
</dbReference>
<dbReference type="InterPro" id="IPR036388">
    <property type="entry name" value="WH-like_DNA-bd_sf"/>
</dbReference>
<dbReference type="SUPFAM" id="SSF46785">
    <property type="entry name" value="Winged helix' DNA-binding domain"/>
    <property type="match status" value="1"/>
</dbReference>
<reference evidence="1 2" key="1">
    <citation type="submission" date="2020-03" db="EMBL/GenBank/DDBJ databases">
        <title>Roseomonas selenitidurans sp. nov. isolated from urban soil.</title>
        <authorList>
            <person name="Liu H."/>
        </authorList>
    </citation>
    <scope>NUCLEOTIDE SEQUENCE [LARGE SCALE GENOMIC DNA]</scope>
    <source>
        <strain evidence="1 2">BU-1</strain>
    </source>
</reference>
<name>A0ABX1E2G4_9PROT</name>
<protein>
    <recommendedName>
        <fullName evidence="3">HTH marR-type domain-containing protein</fullName>
    </recommendedName>
</protein>
<proteinExistence type="predicted"/>
<dbReference type="InterPro" id="IPR036390">
    <property type="entry name" value="WH_DNA-bd_sf"/>
</dbReference>
<dbReference type="EMBL" id="JAAVNE010000010">
    <property type="protein sequence ID" value="NKC30885.1"/>
    <property type="molecule type" value="Genomic_DNA"/>
</dbReference>
<accession>A0ABX1E2G4</accession>
<evidence type="ECO:0000313" key="1">
    <source>
        <dbReference type="EMBL" id="NKC30885.1"/>
    </source>
</evidence>
<comment type="caution">
    <text evidence="1">The sequence shown here is derived from an EMBL/GenBank/DDBJ whole genome shotgun (WGS) entry which is preliminary data.</text>
</comment>
<dbReference type="Proteomes" id="UP000787635">
    <property type="component" value="Unassembled WGS sequence"/>
</dbReference>
<dbReference type="Gene3D" id="1.10.10.10">
    <property type="entry name" value="Winged helix-like DNA-binding domain superfamily/Winged helix DNA-binding domain"/>
    <property type="match status" value="1"/>
</dbReference>
<sequence>MRKTDYFGTFLDTLNSSTGTSRMASSQSRVALALGAQPLSIDAVLKVWPTEAGEEMSVVEVAKTFGASLDAAAGALRTLESHGLVQNNKGMFRLSPKGREAAGLG</sequence>
<evidence type="ECO:0000313" key="2">
    <source>
        <dbReference type="Proteomes" id="UP000787635"/>
    </source>
</evidence>
<gene>
    <name evidence="1" type="ORF">HEQ75_08415</name>
</gene>
<evidence type="ECO:0008006" key="3">
    <source>
        <dbReference type="Google" id="ProtNLM"/>
    </source>
</evidence>
<organism evidence="1 2">
    <name type="scientific">Falsiroseomonas selenitidurans</name>
    <dbReference type="NCBI Taxonomy" id="2716335"/>
    <lineage>
        <taxon>Bacteria</taxon>
        <taxon>Pseudomonadati</taxon>
        <taxon>Pseudomonadota</taxon>
        <taxon>Alphaproteobacteria</taxon>
        <taxon>Acetobacterales</taxon>
        <taxon>Roseomonadaceae</taxon>
        <taxon>Falsiroseomonas</taxon>
    </lineage>
</organism>